<sequence length="589" mass="66088">MMGYKDQERSGVCEVIKGRLYFAILQRPEDLKGSWLPRPALCFSTDNELVYEPFFQDFGPLNIACTYRFCWKLKGLLIDAEAQGRCVCYCCSIDPKKKPNAAVLLGAYLVLFEDWDADAAYLPLASFEPYLPFRDPTSGISTYHLSVLDCIRAMVKGKKVGWIDFSSFNLQDYEYFEQVENGDLNWIVPNKLVAFSGPAARRSKVYGYRTLVPEDYVEYFKRAGITVVIRLNKKLYDRRRFTDHGIGHHDLYFPDGSCPPERIVHRFLEIVEETPGALAVHCKAGLGRTGVLIGCFIMKHYKFIANEVMGYLRLMRPGSVIGPQQHFLRDMQSRMWKAGSTLRHQKSPVNRNWRHHFPLSVHDTNNESMQDSATSSSMSMFASPSTSGTSVWSQGKGSLTSSKSYAANPIVRKVSSRDADHVQMENDDYTGSSKFTGRSPEASMSLLNVTRSKGLRGTTIERAMHDLFTHSSSMSAKGIKKVVNVMNEHTNVSTYDSRQPTSSILSGAVGIQDNLGILRNASFASREHSSDGVCTQRMINSAGQPRKVVVPVSQIGRNWSRESSPMRRKSVTPVRSASNHGKQKNIDAT</sequence>
<name>A0ACC2D0Z8_DIPCM</name>
<dbReference type="EMBL" id="CM055099">
    <property type="protein sequence ID" value="KAJ7547932.1"/>
    <property type="molecule type" value="Genomic_DNA"/>
</dbReference>
<accession>A0ACC2D0Z8</accession>
<evidence type="ECO:0000313" key="2">
    <source>
        <dbReference type="Proteomes" id="UP001162992"/>
    </source>
</evidence>
<dbReference type="Proteomes" id="UP001162992">
    <property type="component" value="Chromosome 8"/>
</dbReference>
<protein>
    <submittedName>
        <fullName evidence="1">Uncharacterized protein</fullName>
    </submittedName>
</protein>
<gene>
    <name evidence="1" type="ORF">O6H91_08G110200</name>
</gene>
<proteinExistence type="predicted"/>
<evidence type="ECO:0000313" key="1">
    <source>
        <dbReference type="EMBL" id="KAJ7547932.1"/>
    </source>
</evidence>
<comment type="caution">
    <text evidence="1">The sequence shown here is derived from an EMBL/GenBank/DDBJ whole genome shotgun (WGS) entry which is preliminary data.</text>
</comment>
<keyword evidence="2" id="KW-1185">Reference proteome</keyword>
<organism evidence="1 2">
    <name type="scientific">Diphasiastrum complanatum</name>
    <name type="common">Issler's clubmoss</name>
    <name type="synonym">Lycopodium complanatum</name>
    <dbReference type="NCBI Taxonomy" id="34168"/>
    <lineage>
        <taxon>Eukaryota</taxon>
        <taxon>Viridiplantae</taxon>
        <taxon>Streptophyta</taxon>
        <taxon>Embryophyta</taxon>
        <taxon>Tracheophyta</taxon>
        <taxon>Lycopodiopsida</taxon>
        <taxon>Lycopodiales</taxon>
        <taxon>Lycopodiaceae</taxon>
        <taxon>Lycopodioideae</taxon>
        <taxon>Diphasiastrum</taxon>
    </lineage>
</organism>
<reference evidence="2" key="1">
    <citation type="journal article" date="2024" name="Proc. Natl. Acad. Sci. U.S.A.">
        <title>Extraordinary preservation of gene collinearity over three hundred million years revealed in homosporous lycophytes.</title>
        <authorList>
            <person name="Li C."/>
            <person name="Wickell D."/>
            <person name="Kuo L.Y."/>
            <person name="Chen X."/>
            <person name="Nie B."/>
            <person name="Liao X."/>
            <person name="Peng D."/>
            <person name="Ji J."/>
            <person name="Jenkins J."/>
            <person name="Williams M."/>
            <person name="Shu S."/>
            <person name="Plott C."/>
            <person name="Barry K."/>
            <person name="Rajasekar S."/>
            <person name="Grimwood J."/>
            <person name="Han X."/>
            <person name="Sun S."/>
            <person name="Hou Z."/>
            <person name="He W."/>
            <person name="Dai G."/>
            <person name="Sun C."/>
            <person name="Schmutz J."/>
            <person name="Leebens-Mack J.H."/>
            <person name="Li F.W."/>
            <person name="Wang L."/>
        </authorList>
    </citation>
    <scope>NUCLEOTIDE SEQUENCE [LARGE SCALE GENOMIC DNA]</scope>
    <source>
        <strain evidence="2">cv. PW_Plant_1</strain>
    </source>
</reference>